<organism evidence="2 3">
    <name type="scientific">Cryptococcus neoformans Tu259-1</name>
    <dbReference type="NCBI Taxonomy" id="1230072"/>
    <lineage>
        <taxon>Eukaryota</taxon>
        <taxon>Fungi</taxon>
        <taxon>Dikarya</taxon>
        <taxon>Basidiomycota</taxon>
        <taxon>Agaricomycotina</taxon>
        <taxon>Tremellomycetes</taxon>
        <taxon>Tremellales</taxon>
        <taxon>Cryptococcaceae</taxon>
        <taxon>Cryptococcus</taxon>
        <taxon>Cryptococcus neoformans species complex</taxon>
    </lineage>
</organism>
<evidence type="ECO:0000313" key="3">
    <source>
        <dbReference type="Proteomes" id="UP000199727"/>
    </source>
</evidence>
<feature type="region of interest" description="Disordered" evidence="1">
    <location>
        <begin position="382"/>
        <end position="410"/>
    </location>
</feature>
<accession>A0A854Q8D2</accession>
<evidence type="ECO:0000313" key="2">
    <source>
        <dbReference type="EMBL" id="OXG15795.1"/>
    </source>
</evidence>
<reference evidence="2 3" key="1">
    <citation type="submission" date="2017-06" db="EMBL/GenBank/DDBJ databases">
        <title>Global population genomics of the pathogenic fungus Cryptococcus neoformans var. grubii.</title>
        <authorList>
            <person name="Cuomo C."/>
            <person name="Litvintseva A."/>
            <person name="Chen Y."/>
            <person name="Young S."/>
            <person name="Zeng Q."/>
            <person name="Chapman S."/>
            <person name="Gujja S."/>
            <person name="Saif S."/>
            <person name="Birren B."/>
        </authorList>
    </citation>
    <scope>NUCLEOTIDE SEQUENCE [LARGE SCALE GENOMIC DNA]</scope>
    <source>
        <strain evidence="2 3">Tu259-1</strain>
    </source>
</reference>
<feature type="region of interest" description="Disordered" evidence="1">
    <location>
        <begin position="154"/>
        <end position="173"/>
    </location>
</feature>
<dbReference type="PANTHER" id="PTHR13379:SF0">
    <property type="entry name" value="UPF0415 PROTEIN C7ORF25"/>
    <property type="match status" value="1"/>
</dbReference>
<name>A0A854Q8D2_CRYNE</name>
<comment type="caution">
    <text evidence="2">The sequence shown here is derived from an EMBL/GenBank/DDBJ whole genome shotgun (WGS) entry which is preliminary data.</text>
</comment>
<sequence length="683" mass="76837">MSAQDYKAVLLLSLQHNCFKLVTARKLPQNMPDFIPNLHAAHDQIQSLLSHIHSFPMERLMYHAPVLDRIYLPSSHDQKSEQPRIWRQEDVMGLKKFIEGVEHHEQQIQSMINSGMPPQEDPLPSVQGLETFWKVVVSCKPPVVGVRMPMGRNKGGSCSGPENNGRKAPLNGGHRAKNAKEVWVDVLADGGKEWIRIYSKKVSHLLTEFREQDSYLNSDFDSDSQAGSQDGNGRQQYNSLLATARDLRRAASHAPRIPGAPSPKLSLWLTRIPSTPEQLPPEYLDPESPIPEWPDNRIPQTLATLKEWGVTVHHLSPPPLSQLSGHPVPKPPPPSMKINFDITALLGLCSDVLHYPLPKDNEEAAKRSLRPMNQLIGKESAVRGRDGTGKGKGKGRREMNAEDEEDGFLKGQSQNSRELYRCILEEMERPWVEEFNAVMTEAWEEHKKLYGMTGNEPQVEFWAAKEAAQYTFEALTSGPAHGLGAEQRRMKRMLGYENGDVFEGSRYEGKEGVLKGFKVKIFDAEALDSGEVERTGFHVSLEAISKAFLDEYYTSLQPSDLIKKSQGKFKPSILPNFLQPKKISAPPVAKITLPFPVVSLHSLCRGAREGMTTVMMGTATFKEVWGQSRWKVRGWERAGYNLEPSEDREKGSAAVMIFPYRVFGEGKRVRFEKGDYSYPNPRA</sequence>
<dbReference type="AlphaFoldDB" id="A0A854Q8D2"/>
<dbReference type="EMBL" id="AMKT01000069">
    <property type="protein sequence ID" value="OXG15795.1"/>
    <property type="molecule type" value="Genomic_DNA"/>
</dbReference>
<evidence type="ECO:0000256" key="1">
    <source>
        <dbReference type="SAM" id="MobiDB-lite"/>
    </source>
</evidence>
<protein>
    <submittedName>
        <fullName evidence="2">Uncharacterized protein</fullName>
    </submittedName>
</protein>
<dbReference type="OrthoDB" id="14527at2759"/>
<dbReference type="Proteomes" id="UP000199727">
    <property type="component" value="Unassembled WGS sequence"/>
</dbReference>
<proteinExistence type="predicted"/>
<gene>
    <name evidence="2" type="ORF">C361_05236</name>
</gene>
<dbReference type="PANTHER" id="PTHR13379">
    <property type="entry name" value="UNCHARACTERIZED DUF1308"/>
    <property type="match status" value="1"/>
</dbReference>